<evidence type="ECO:0000313" key="7">
    <source>
        <dbReference type="EMBL" id="MDO1560246.1"/>
    </source>
</evidence>
<keyword evidence="8" id="KW-1185">Reference proteome</keyword>
<keyword evidence="7" id="KW-0255">Endonuclease</keyword>
<keyword evidence="3 6" id="KW-0694">RNA-binding</keyword>
<gene>
    <name evidence="6 7" type="primary">rpsQ</name>
    <name evidence="7" type="ORF">Q0812_12485</name>
</gene>
<keyword evidence="7" id="KW-0540">Nuclease</keyword>
<keyword evidence="2 6" id="KW-0699">rRNA-binding</keyword>
<protein>
    <recommendedName>
        <fullName evidence="6">Small ribosomal subunit protein uS17</fullName>
    </recommendedName>
</protein>
<dbReference type="InterPro" id="IPR000266">
    <property type="entry name" value="Ribosomal_uS17"/>
</dbReference>
<dbReference type="RefSeq" id="WP_302110678.1">
    <property type="nucleotide sequence ID" value="NZ_JAUKTR010000006.1"/>
</dbReference>
<dbReference type="GO" id="GO:0005840">
    <property type="term" value="C:ribosome"/>
    <property type="evidence" value="ECO:0007669"/>
    <property type="project" value="UniProtKB-KW"/>
</dbReference>
<evidence type="ECO:0000256" key="6">
    <source>
        <dbReference type="HAMAP-Rule" id="MF_01345"/>
    </source>
</evidence>
<dbReference type="Gene3D" id="2.40.50.140">
    <property type="entry name" value="Nucleic acid-binding proteins"/>
    <property type="match status" value="1"/>
</dbReference>
<comment type="subunit">
    <text evidence="6">Part of the 30S ribosomal subunit.</text>
</comment>
<evidence type="ECO:0000256" key="5">
    <source>
        <dbReference type="ARBA" id="ARBA00023274"/>
    </source>
</evidence>
<dbReference type="GO" id="GO:0004519">
    <property type="term" value="F:endonuclease activity"/>
    <property type="evidence" value="ECO:0007669"/>
    <property type="project" value="UniProtKB-KW"/>
</dbReference>
<comment type="caution">
    <text evidence="7">The sequence shown here is derived from an EMBL/GenBank/DDBJ whole genome shotgun (WGS) entry which is preliminary data.</text>
</comment>
<dbReference type="Proteomes" id="UP001169063">
    <property type="component" value="Unassembled WGS sequence"/>
</dbReference>
<dbReference type="PRINTS" id="PR00973">
    <property type="entry name" value="RIBOSOMALS17"/>
</dbReference>
<dbReference type="SUPFAM" id="SSF50249">
    <property type="entry name" value="Nucleic acid-binding proteins"/>
    <property type="match status" value="1"/>
</dbReference>
<comment type="function">
    <text evidence="6">One of the primary rRNA binding proteins, it binds specifically to the 5'-end of 16S ribosomal RNA.</text>
</comment>
<evidence type="ECO:0000256" key="2">
    <source>
        <dbReference type="ARBA" id="ARBA00022730"/>
    </source>
</evidence>
<dbReference type="NCBIfam" id="NF004123">
    <property type="entry name" value="PRK05610.1"/>
    <property type="match status" value="1"/>
</dbReference>
<dbReference type="CDD" id="cd00364">
    <property type="entry name" value="Ribosomal_uS17"/>
    <property type="match status" value="1"/>
</dbReference>
<keyword evidence="7" id="KW-0378">Hydrolase</keyword>
<accession>A0ABT8SNT8</accession>
<comment type="similarity">
    <text evidence="1 6">Belongs to the universal ribosomal protein uS17 family.</text>
</comment>
<dbReference type="NCBIfam" id="TIGR03635">
    <property type="entry name" value="uS17_bact"/>
    <property type="match status" value="1"/>
</dbReference>
<evidence type="ECO:0000313" key="8">
    <source>
        <dbReference type="Proteomes" id="UP001169063"/>
    </source>
</evidence>
<sequence length="83" mass="9466">MPKRILEGVVVSDKGDKTVVVKVERTLLHPLFKKTVRRSKKYHAHDETNSYKAGDLARIVECAPKSKLKRWEVLPKDAQAQAQ</sequence>
<dbReference type="InterPro" id="IPR019984">
    <property type="entry name" value="Ribosomal_uS17_bact/chlr"/>
</dbReference>
<dbReference type="HAMAP" id="MF_01345_B">
    <property type="entry name" value="Ribosomal_uS17_B"/>
    <property type="match status" value="1"/>
</dbReference>
<proteinExistence type="inferred from homology"/>
<dbReference type="InterPro" id="IPR012340">
    <property type="entry name" value="NA-bd_OB-fold"/>
</dbReference>
<keyword evidence="4 6" id="KW-0689">Ribosomal protein</keyword>
<evidence type="ECO:0000256" key="4">
    <source>
        <dbReference type="ARBA" id="ARBA00022980"/>
    </source>
</evidence>
<reference evidence="7" key="1">
    <citation type="submission" date="2023-07" db="EMBL/GenBank/DDBJ databases">
        <title>Brevundimonas soil sp. nov., isolated from the soil of chemical plant.</title>
        <authorList>
            <person name="Wu N."/>
        </authorList>
    </citation>
    <scope>NUCLEOTIDE SEQUENCE</scope>
    <source>
        <strain evidence="7">XZ-24</strain>
    </source>
</reference>
<name>A0ABT8SNT8_9CAUL</name>
<dbReference type="PANTHER" id="PTHR10744:SF1">
    <property type="entry name" value="SMALL RIBOSOMAL SUBUNIT PROTEIN US17M"/>
    <property type="match status" value="1"/>
</dbReference>
<organism evidence="7 8">
    <name type="scientific">Peiella sedimenti</name>
    <dbReference type="NCBI Taxonomy" id="3061083"/>
    <lineage>
        <taxon>Bacteria</taxon>
        <taxon>Pseudomonadati</taxon>
        <taxon>Pseudomonadota</taxon>
        <taxon>Alphaproteobacteria</taxon>
        <taxon>Caulobacterales</taxon>
        <taxon>Caulobacteraceae</taxon>
        <taxon>Peiella</taxon>
    </lineage>
</organism>
<evidence type="ECO:0000256" key="1">
    <source>
        <dbReference type="ARBA" id="ARBA00010254"/>
    </source>
</evidence>
<dbReference type="PANTHER" id="PTHR10744">
    <property type="entry name" value="40S RIBOSOMAL PROTEIN S11 FAMILY MEMBER"/>
    <property type="match status" value="1"/>
</dbReference>
<keyword evidence="5 6" id="KW-0687">Ribonucleoprotein</keyword>
<dbReference type="EMBL" id="JAUKTR010000006">
    <property type="protein sequence ID" value="MDO1560246.1"/>
    <property type="molecule type" value="Genomic_DNA"/>
</dbReference>
<dbReference type="Pfam" id="PF00366">
    <property type="entry name" value="Ribosomal_S17"/>
    <property type="match status" value="1"/>
</dbReference>
<evidence type="ECO:0000256" key="3">
    <source>
        <dbReference type="ARBA" id="ARBA00022884"/>
    </source>
</evidence>